<dbReference type="Pfam" id="PF00246">
    <property type="entry name" value="Peptidase_M14"/>
    <property type="match status" value="1"/>
</dbReference>
<keyword evidence="3" id="KW-0479">Metal-binding</keyword>
<keyword evidence="4" id="KW-0862">Zinc</keyword>
<evidence type="ECO:0000256" key="5">
    <source>
        <dbReference type="PROSITE-ProRule" id="PRU01379"/>
    </source>
</evidence>
<keyword evidence="6" id="KW-0732">Signal</keyword>
<feature type="chain" id="PRO_5043937670" evidence="6">
    <location>
        <begin position="19"/>
        <end position="433"/>
    </location>
</feature>
<feature type="domain" description="Peptidase M14" evidence="7">
    <location>
        <begin position="87"/>
        <end position="355"/>
    </location>
</feature>
<dbReference type="Gene3D" id="3.40.630.10">
    <property type="entry name" value="Zn peptidases"/>
    <property type="match status" value="1"/>
</dbReference>
<dbReference type="GO" id="GO:0006518">
    <property type="term" value="P:peptide metabolic process"/>
    <property type="evidence" value="ECO:0007669"/>
    <property type="project" value="TreeGrafter"/>
</dbReference>
<sequence>MKLHFAFSLLALSASAMANIKIQEELYVPGKNPAIVKELVDTGSVIIDHVTSEGFELYGSKGLSRYLDQKNIVHLDMKEMNDKVLADYPTSAQIGQKLQAAAAKYPQIMRLFSIGKSVRGKDLWVMKISDNPAMDEVEPEFKYISSMHGDEITGRELTVALIEEIGQKYGRDPEITNLVNNTEIFIMPSMNPDGSDMKQRANANYVDLNRNFPDMTRDTQSSPNGRQVENQAVMAFQASRQFSLSANFHGGTIVANYPWDSKYDLHPLNDLVKELSVEYAELNPEMRNSDEFPQGVTNGAAWYIVRGGMQDWSYVWHNDLQITVELSHQKWPSYSEIPNFYRNNRDSMVYFMKQIHRGAGFRINRPNVEGVVNIRSANRDLGNFAFKGSEFYKVMPDGDYTFTVQEKNATPKILNLRVQRDMIRPNGNYVQLN</sequence>
<dbReference type="PROSITE" id="PS52035">
    <property type="entry name" value="PEPTIDASE_M14"/>
    <property type="match status" value="1"/>
</dbReference>
<evidence type="ECO:0000256" key="2">
    <source>
        <dbReference type="ARBA" id="ARBA00005988"/>
    </source>
</evidence>
<dbReference type="PROSITE" id="PS00133">
    <property type="entry name" value="CARBOXYPEPT_ZN_2"/>
    <property type="match status" value="1"/>
</dbReference>
<dbReference type="SMART" id="SM00631">
    <property type="entry name" value="Zn_pept"/>
    <property type="match status" value="1"/>
</dbReference>
<dbReference type="KEGG" id="psti:SOO65_13900"/>
<dbReference type="GO" id="GO:0005615">
    <property type="term" value="C:extracellular space"/>
    <property type="evidence" value="ECO:0007669"/>
    <property type="project" value="TreeGrafter"/>
</dbReference>
<dbReference type="PANTHER" id="PTHR11532">
    <property type="entry name" value="PROTEASE M14 CARBOXYPEPTIDASE"/>
    <property type="match status" value="1"/>
</dbReference>
<dbReference type="SUPFAM" id="SSF53187">
    <property type="entry name" value="Zn-dependent exopeptidases"/>
    <property type="match status" value="1"/>
</dbReference>
<protein>
    <submittedName>
        <fullName evidence="8">DUF2817 domain-containing protein</fullName>
    </submittedName>
</protein>
<evidence type="ECO:0000256" key="1">
    <source>
        <dbReference type="ARBA" id="ARBA00001947"/>
    </source>
</evidence>
<accession>A0AAX4HKT4</accession>
<evidence type="ECO:0000256" key="6">
    <source>
        <dbReference type="SAM" id="SignalP"/>
    </source>
</evidence>
<comment type="similarity">
    <text evidence="2 5">Belongs to the peptidase M14 family.</text>
</comment>
<evidence type="ECO:0000256" key="3">
    <source>
        <dbReference type="ARBA" id="ARBA00022723"/>
    </source>
</evidence>
<reference evidence="8 9" key="1">
    <citation type="submission" date="2023-11" db="EMBL/GenBank/DDBJ databases">
        <title>Peredibacter starrii A3.12.</title>
        <authorList>
            <person name="Mitchell R.J."/>
        </authorList>
    </citation>
    <scope>NUCLEOTIDE SEQUENCE [LARGE SCALE GENOMIC DNA]</scope>
    <source>
        <strain evidence="8 9">A3.12</strain>
    </source>
</reference>
<name>A0AAX4HKT4_9BACT</name>
<feature type="signal peptide" evidence="6">
    <location>
        <begin position="1"/>
        <end position="18"/>
    </location>
</feature>
<dbReference type="InterPro" id="IPR000834">
    <property type="entry name" value="Peptidase_M14"/>
</dbReference>
<dbReference type="InterPro" id="IPR057247">
    <property type="entry name" value="CARBOXYPEPT_ZN_2"/>
</dbReference>
<gene>
    <name evidence="8" type="ORF">SOO65_13900</name>
</gene>
<feature type="active site" description="Proton donor/acceptor" evidence="5">
    <location>
        <position position="325"/>
    </location>
</feature>
<dbReference type="GO" id="GO:0004181">
    <property type="term" value="F:metallocarboxypeptidase activity"/>
    <property type="evidence" value="ECO:0007669"/>
    <property type="project" value="InterPro"/>
</dbReference>
<dbReference type="PRINTS" id="PR00765">
    <property type="entry name" value="CRBOXYPTASEA"/>
</dbReference>
<dbReference type="RefSeq" id="WP_321391172.1">
    <property type="nucleotide sequence ID" value="NZ_CP139487.1"/>
</dbReference>
<dbReference type="AlphaFoldDB" id="A0AAX4HKT4"/>
<dbReference type="GO" id="GO:0008270">
    <property type="term" value="F:zinc ion binding"/>
    <property type="evidence" value="ECO:0007669"/>
    <property type="project" value="InterPro"/>
</dbReference>
<dbReference type="GO" id="GO:0016485">
    <property type="term" value="P:protein processing"/>
    <property type="evidence" value="ECO:0007669"/>
    <property type="project" value="TreeGrafter"/>
</dbReference>
<evidence type="ECO:0000313" key="8">
    <source>
        <dbReference type="EMBL" id="WPU63783.1"/>
    </source>
</evidence>
<evidence type="ECO:0000259" key="7">
    <source>
        <dbReference type="PROSITE" id="PS52035"/>
    </source>
</evidence>
<evidence type="ECO:0000313" key="9">
    <source>
        <dbReference type="Proteomes" id="UP001324634"/>
    </source>
</evidence>
<dbReference type="PANTHER" id="PTHR11532:SF57">
    <property type="entry name" value="CARBOXYPEPTIDASE D, B"/>
    <property type="match status" value="1"/>
</dbReference>
<evidence type="ECO:0000256" key="4">
    <source>
        <dbReference type="ARBA" id="ARBA00022833"/>
    </source>
</evidence>
<dbReference type="EMBL" id="CP139487">
    <property type="protein sequence ID" value="WPU63783.1"/>
    <property type="molecule type" value="Genomic_DNA"/>
</dbReference>
<dbReference type="InterPro" id="IPR050753">
    <property type="entry name" value="Peptidase_M14_domain"/>
</dbReference>
<dbReference type="Proteomes" id="UP001324634">
    <property type="component" value="Chromosome"/>
</dbReference>
<comment type="cofactor">
    <cofactor evidence="1">
        <name>Zn(2+)</name>
        <dbReference type="ChEBI" id="CHEBI:29105"/>
    </cofactor>
</comment>
<organism evidence="8 9">
    <name type="scientific">Peredibacter starrii</name>
    <dbReference type="NCBI Taxonomy" id="28202"/>
    <lineage>
        <taxon>Bacteria</taxon>
        <taxon>Pseudomonadati</taxon>
        <taxon>Bdellovibrionota</taxon>
        <taxon>Bacteriovoracia</taxon>
        <taxon>Bacteriovoracales</taxon>
        <taxon>Bacteriovoracaceae</taxon>
        <taxon>Peredibacter</taxon>
    </lineage>
</organism>
<keyword evidence="9" id="KW-1185">Reference proteome</keyword>
<dbReference type="CDD" id="cd18173">
    <property type="entry name" value="M14_CP_bacteria"/>
    <property type="match status" value="1"/>
</dbReference>
<proteinExistence type="inferred from homology"/>